<dbReference type="GeneID" id="64221267"/>
<evidence type="ECO:0000313" key="2">
    <source>
        <dbReference type="Proteomes" id="UP000239833"/>
    </source>
</evidence>
<dbReference type="EMBL" id="CP019655">
    <property type="protein sequence ID" value="AVF26728.1"/>
    <property type="molecule type" value="Genomic_DNA"/>
</dbReference>
<gene>
    <name evidence="1" type="ORF">ERICIII_02588</name>
</gene>
<organism evidence="1 2">
    <name type="scientific">Paenibacillus larvae subsp. larvae</name>
    <dbReference type="NCBI Taxonomy" id="147375"/>
    <lineage>
        <taxon>Bacteria</taxon>
        <taxon>Bacillati</taxon>
        <taxon>Bacillota</taxon>
        <taxon>Bacilli</taxon>
        <taxon>Bacillales</taxon>
        <taxon>Paenibacillaceae</taxon>
        <taxon>Paenibacillus</taxon>
    </lineage>
</organism>
<accession>A0A2L1U1J7</accession>
<proteinExistence type="predicted"/>
<sequence length="53" mass="5976">MVSREILQAWLHGFEKSGSFSGTALIAHHGEPVLLEAVGFTNREHNLLNRQLY</sequence>
<dbReference type="RefSeq" id="WP_155121115.1">
    <property type="nucleotide sequence ID" value="NZ_CP019655.1"/>
</dbReference>
<name>A0A2L1U1J7_9BACL</name>
<reference evidence="2" key="1">
    <citation type="submission" date="2017-02" db="EMBL/GenBank/DDBJ databases">
        <title>Delineation of Paenibacillus larvae strains originating from foulbrood outbreaks.</title>
        <authorList>
            <person name="Beims H."/>
            <person name="Bunk B."/>
            <person name="Sproeer C."/>
            <person name="Mohr K.I."/>
            <person name="Pradella S."/>
            <person name="Guenther G."/>
            <person name="Rohde M."/>
            <person name="von der Ohe W."/>
            <person name="Steinert M."/>
        </authorList>
    </citation>
    <scope>NUCLEOTIDE SEQUENCE [LARGE SCALE GENOMIC DNA]</scope>
    <source>
        <strain evidence="2">Eric_III</strain>
    </source>
</reference>
<protein>
    <submittedName>
        <fullName evidence="1">Uncharacterized protein</fullName>
    </submittedName>
</protein>
<dbReference type="Proteomes" id="UP000239833">
    <property type="component" value="Chromosome"/>
</dbReference>
<dbReference type="AlphaFoldDB" id="A0A2L1U1J7"/>
<evidence type="ECO:0000313" key="1">
    <source>
        <dbReference type="EMBL" id="AVF26728.1"/>
    </source>
</evidence>